<evidence type="ECO:0000313" key="1">
    <source>
        <dbReference type="EMBL" id="MDL5159410.1"/>
    </source>
</evidence>
<proteinExistence type="predicted"/>
<keyword evidence="2" id="KW-1185">Reference proteome</keyword>
<evidence type="ECO:0000313" key="2">
    <source>
        <dbReference type="Proteomes" id="UP001231924"/>
    </source>
</evidence>
<reference evidence="1 2" key="1">
    <citation type="submission" date="2023-06" db="EMBL/GenBank/DDBJ databases">
        <title>Actinomycetospora Odt1-22.</title>
        <authorList>
            <person name="Supong K."/>
        </authorList>
    </citation>
    <scope>NUCLEOTIDE SEQUENCE [LARGE SCALE GENOMIC DNA]</scope>
    <source>
        <strain evidence="1 2">Odt1-22</strain>
    </source>
</reference>
<dbReference type="EMBL" id="JASVWF010000007">
    <property type="protein sequence ID" value="MDL5159410.1"/>
    <property type="molecule type" value="Genomic_DNA"/>
</dbReference>
<sequence length="161" mass="17239">MRIALSDDPWGRNIGHAARVLLDDDRVGPCGTPACLSEDGGDEEYTPAMGGWQLLVRQRGERGRDADGTALYGWADVWSGKAQVSADNRGLALNRGRTETSDQAGQSFETVTALLPGAVSLDLTETAVAWDDDGHRWEITAVEPGAGGTQLRMQRVVDDAT</sequence>
<accession>A0ABT7MFI0</accession>
<dbReference type="Proteomes" id="UP001231924">
    <property type="component" value="Unassembled WGS sequence"/>
</dbReference>
<protein>
    <submittedName>
        <fullName evidence="1">Uncharacterized protein</fullName>
    </submittedName>
</protein>
<dbReference type="RefSeq" id="WP_286056004.1">
    <property type="nucleotide sequence ID" value="NZ_JASVWF010000007.1"/>
</dbReference>
<comment type="caution">
    <text evidence="1">The sequence shown here is derived from an EMBL/GenBank/DDBJ whole genome shotgun (WGS) entry which is preliminary data.</text>
</comment>
<name>A0ABT7MFI0_9PSEU</name>
<gene>
    <name evidence="1" type="ORF">QRT03_25815</name>
</gene>
<organism evidence="1 2">
    <name type="scientific">Actinomycetospora termitidis</name>
    <dbReference type="NCBI Taxonomy" id="3053470"/>
    <lineage>
        <taxon>Bacteria</taxon>
        <taxon>Bacillati</taxon>
        <taxon>Actinomycetota</taxon>
        <taxon>Actinomycetes</taxon>
        <taxon>Pseudonocardiales</taxon>
        <taxon>Pseudonocardiaceae</taxon>
        <taxon>Actinomycetospora</taxon>
    </lineage>
</organism>